<sequence>MRGGPIDNNGSGGDSSSTPSPGDSHSRSSSSSSRHHNHQQQYQHQQSSNKHTGRQSHSKGHNSSKGGDSNRVRIGQYLLGKTLGIGTFGKVKLAEHVSTGQLVAIKILNRNKIKALGVEEKVRREIQISSKFVHPHIIRLYEVIETPTDVFLVMEYGSGGELFDYIVSKGRLHEDEARQFFQHIISGVAYCHEHAVVHRDLKPENLLLSGDYNVKVADFGLSNLMCDGEFLRTSCGSPNYAAPEVISGQLYAGPEVDIWSCGVILYALLCGSLPFDDESIPKLFKKIKNGVYPMPSHLSELSRDLIPRMLLVEPMKRIKIEEIRQHPWFRTRLPPYLAVPVAQQATVPHDENSLSQKVIDQIAKVRDPFIEKTGRKGIIAAILCSRNNNIKTIYNLYMDHMQHRMRLAEQKSSEGNSIDDPSHNDRAVAFSPPMSPKSAPNQSHMNPGGHRSGEGVQIFGSMPHDRVRNSAMIGGFSEPGRGGAGPLSSSISSRSSHGHQSRSSSKLHRSQSTRARKWYLGIQSKKDPELVMNEVFRALNSLRSQWQYDPSNPYRVTCRWKPSLSGIKGPAIKDEYVYVRLQLYKVQTSIYLLDFQRVGSISPCFAFMRLCSLIINALKTKAK</sequence>
<feature type="binding site" evidence="10">
    <location>
        <position position="106"/>
    </location>
    <ligand>
        <name>ATP</name>
        <dbReference type="ChEBI" id="CHEBI:30616"/>
    </ligand>
</feature>
<reference evidence="13" key="1">
    <citation type="submission" date="2021-01" db="EMBL/GenBank/DDBJ databases">
        <authorList>
            <person name="Corre E."/>
            <person name="Pelletier E."/>
            <person name="Niang G."/>
            <person name="Scheremetjew M."/>
            <person name="Finn R."/>
            <person name="Kale V."/>
            <person name="Holt S."/>
            <person name="Cochrane G."/>
            <person name="Meng A."/>
            <person name="Brown T."/>
            <person name="Cohen L."/>
        </authorList>
    </citation>
    <scope>NUCLEOTIDE SEQUENCE</scope>
    <source>
        <strain evidence="13">GSBS06</strain>
    </source>
</reference>
<feature type="compositionally biased region" description="Basic residues" evidence="11">
    <location>
        <begin position="51"/>
        <end position="62"/>
    </location>
</feature>
<comment type="catalytic activity">
    <reaction evidence="8">
        <text>L-threonyl-[protein] + ATP = O-phospho-L-threonyl-[protein] + ADP + H(+)</text>
        <dbReference type="Rhea" id="RHEA:46608"/>
        <dbReference type="Rhea" id="RHEA-COMP:11060"/>
        <dbReference type="Rhea" id="RHEA-COMP:11605"/>
        <dbReference type="ChEBI" id="CHEBI:15378"/>
        <dbReference type="ChEBI" id="CHEBI:30013"/>
        <dbReference type="ChEBI" id="CHEBI:30616"/>
        <dbReference type="ChEBI" id="CHEBI:61977"/>
        <dbReference type="ChEBI" id="CHEBI:456216"/>
        <dbReference type="EC" id="2.7.11.1"/>
    </reaction>
</comment>
<evidence type="ECO:0000256" key="1">
    <source>
        <dbReference type="ARBA" id="ARBA00006234"/>
    </source>
</evidence>
<dbReference type="PROSITE" id="PS00107">
    <property type="entry name" value="PROTEIN_KINASE_ATP"/>
    <property type="match status" value="1"/>
</dbReference>
<dbReference type="AlphaFoldDB" id="A0A7S3UY83"/>
<keyword evidence="5 10" id="KW-0547">Nucleotide-binding</keyword>
<evidence type="ECO:0000256" key="2">
    <source>
        <dbReference type="ARBA" id="ARBA00012513"/>
    </source>
</evidence>
<keyword evidence="3" id="KW-0723">Serine/threonine-protein kinase</keyword>
<dbReference type="SUPFAM" id="SSF103243">
    <property type="entry name" value="KA1-like"/>
    <property type="match status" value="1"/>
</dbReference>
<feature type="compositionally biased region" description="Basic residues" evidence="11">
    <location>
        <begin position="496"/>
        <end position="512"/>
    </location>
</feature>
<dbReference type="InterPro" id="IPR011009">
    <property type="entry name" value="Kinase-like_dom_sf"/>
</dbReference>
<evidence type="ECO:0000256" key="4">
    <source>
        <dbReference type="ARBA" id="ARBA00022679"/>
    </source>
</evidence>
<feature type="region of interest" description="Disordered" evidence="11">
    <location>
        <begin position="408"/>
        <end position="512"/>
    </location>
</feature>
<dbReference type="GO" id="GO:0035556">
    <property type="term" value="P:intracellular signal transduction"/>
    <property type="evidence" value="ECO:0007669"/>
    <property type="project" value="TreeGrafter"/>
</dbReference>
<dbReference type="SUPFAM" id="SSF56112">
    <property type="entry name" value="Protein kinase-like (PK-like)"/>
    <property type="match status" value="1"/>
</dbReference>
<dbReference type="PROSITE" id="PS00108">
    <property type="entry name" value="PROTEIN_KINASE_ST"/>
    <property type="match status" value="1"/>
</dbReference>
<dbReference type="Pfam" id="PF16579">
    <property type="entry name" value="AdenylateSensor"/>
    <property type="match status" value="1"/>
</dbReference>
<keyword evidence="6" id="KW-0418">Kinase</keyword>
<protein>
    <recommendedName>
        <fullName evidence="2">non-specific serine/threonine protein kinase</fullName>
        <ecNumber evidence="2">2.7.11.1</ecNumber>
    </recommendedName>
</protein>
<dbReference type="InterPro" id="IPR008271">
    <property type="entry name" value="Ser/Thr_kinase_AS"/>
</dbReference>
<proteinExistence type="inferred from homology"/>
<dbReference type="PANTHER" id="PTHR24346">
    <property type="entry name" value="MAP/MICROTUBULE AFFINITY-REGULATING KINASE"/>
    <property type="match status" value="1"/>
</dbReference>
<dbReference type="InterPro" id="IPR028375">
    <property type="entry name" value="KA1/Ssp2_C"/>
</dbReference>
<evidence type="ECO:0000256" key="3">
    <source>
        <dbReference type="ARBA" id="ARBA00022527"/>
    </source>
</evidence>
<evidence type="ECO:0000259" key="12">
    <source>
        <dbReference type="PROSITE" id="PS50011"/>
    </source>
</evidence>
<evidence type="ECO:0000256" key="11">
    <source>
        <dbReference type="SAM" id="MobiDB-lite"/>
    </source>
</evidence>
<dbReference type="GO" id="GO:0004674">
    <property type="term" value="F:protein serine/threonine kinase activity"/>
    <property type="evidence" value="ECO:0007669"/>
    <property type="project" value="UniProtKB-KW"/>
</dbReference>
<evidence type="ECO:0000313" key="13">
    <source>
        <dbReference type="EMBL" id="CAE0440495.1"/>
    </source>
</evidence>
<evidence type="ECO:0000256" key="6">
    <source>
        <dbReference type="ARBA" id="ARBA00022777"/>
    </source>
</evidence>
<evidence type="ECO:0000256" key="5">
    <source>
        <dbReference type="ARBA" id="ARBA00022741"/>
    </source>
</evidence>
<evidence type="ECO:0000256" key="8">
    <source>
        <dbReference type="ARBA" id="ARBA00047899"/>
    </source>
</evidence>
<dbReference type="CDD" id="cd14079">
    <property type="entry name" value="STKc_AMPK_alpha"/>
    <property type="match status" value="1"/>
</dbReference>
<evidence type="ECO:0000256" key="9">
    <source>
        <dbReference type="ARBA" id="ARBA00048679"/>
    </source>
</evidence>
<organism evidence="13">
    <name type="scientific">Aplanochytrium stocchinoi</name>
    <dbReference type="NCBI Taxonomy" id="215587"/>
    <lineage>
        <taxon>Eukaryota</taxon>
        <taxon>Sar</taxon>
        <taxon>Stramenopiles</taxon>
        <taxon>Bigyra</taxon>
        <taxon>Labyrinthulomycetes</taxon>
        <taxon>Thraustochytrida</taxon>
        <taxon>Thraustochytriidae</taxon>
        <taxon>Aplanochytrium</taxon>
    </lineage>
</organism>
<dbReference type="GO" id="GO:0005737">
    <property type="term" value="C:cytoplasm"/>
    <property type="evidence" value="ECO:0007669"/>
    <property type="project" value="TreeGrafter"/>
</dbReference>
<comment type="catalytic activity">
    <reaction evidence="9">
        <text>L-seryl-[protein] + ATP = O-phospho-L-seryl-[protein] + ADP + H(+)</text>
        <dbReference type="Rhea" id="RHEA:17989"/>
        <dbReference type="Rhea" id="RHEA-COMP:9863"/>
        <dbReference type="Rhea" id="RHEA-COMP:11604"/>
        <dbReference type="ChEBI" id="CHEBI:15378"/>
        <dbReference type="ChEBI" id="CHEBI:29999"/>
        <dbReference type="ChEBI" id="CHEBI:30616"/>
        <dbReference type="ChEBI" id="CHEBI:83421"/>
        <dbReference type="ChEBI" id="CHEBI:456216"/>
        <dbReference type="EC" id="2.7.11.1"/>
    </reaction>
</comment>
<feature type="compositionally biased region" description="Low complexity" evidence="11">
    <location>
        <begin position="1"/>
        <end position="32"/>
    </location>
</feature>
<feature type="domain" description="Protein kinase" evidence="12">
    <location>
        <begin position="77"/>
        <end position="329"/>
    </location>
</feature>
<feature type="region of interest" description="Disordered" evidence="11">
    <location>
        <begin position="1"/>
        <end position="72"/>
    </location>
</feature>
<evidence type="ECO:0000256" key="7">
    <source>
        <dbReference type="ARBA" id="ARBA00022840"/>
    </source>
</evidence>
<dbReference type="SMART" id="SM00220">
    <property type="entry name" value="S_TKc"/>
    <property type="match status" value="1"/>
</dbReference>
<dbReference type="Gene3D" id="1.10.510.10">
    <property type="entry name" value="Transferase(Phosphotransferase) domain 1"/>
    <property type="match status" value="1"/>
</dbReference>
<dbReference type="CDD" id="cd12122">
    <property type="entry name" value="AMPKA_C"/>
    <property type="match status" value="1"/>
</dbReference>
<dbReference type="PROSITE" id="PS50011">
    <property type="entry name" value="PROTEIN_KINASE_DOM"/>
    <property type="match status" value="1"/>
</dbReference>
<feature type="compositionally biased region" description="Low complexity" evidence="11">
    <location>
        <begin position="39"/>
        <end position="48"/>
    </location>
</feature>
<dbReference type="EC" id="2.7.11.1" evidence="2"/>
<gene>
    <name evidence="13" type="ORF">ASTO00021_LOCUS10629</name>
</gene>
<dbReference type="Pfam" id="PF00069">
    <property type="entry name" value="Pkinase"/>
    <property type="match status" value="1"/>
</dbReference>
<dbReference type="FunFam" id="3.30.200.20:FF:000003">
    <property type="entry name" value="Non-specific serine/threonine protein kinase"/>
    <property type="match status" value="1"/>
</dbReference>
<dbReference type="InterPro" id="IPR000719">
    <property type="entry name" value="Prot_kinase_dom"/>
</dbReference>
<dbReference type="InterPro" id="IPR032270">
    <property type="entry name" value="AMPK_C"/>
</dbReference>
<comment type="similarity">
    <text evidence="1">Belongs to the protein kinase superfamily. CAMK Ser/Thr protein kinase family. SNF1 subfamily.</text>
</comment>
<dbReference type="GO" id="GO:0005524">
    <property type="term" value="F:ATP binding"/>
    <property type="evidence" value="ECO:0007669"/>
    <property type="project" value="UniProtKB-UniRule"/>
</dbReference>
<keyword evidence="7 10" id="KW-0067">ATP-binding</keyword>
<keyword evidence="4" id="KW-0808">Transferase</keyword>
<dbReference type="EMBL" id="HBIN01014057">
    <property type="protein sequence ID" value="CAE0440495.1"/>
    <property type="molecule type" value="Transcribed_RNA"/>
</dbReference>
<accession>A0A7S3UY83</accession>
<dbReference type="PANTHER" id="PTHR24346:SF82">
    <property type="entry name" value="KP78A-RELATED"/>
    <property type="match status" value="1"/>
</dbReference>
<evidence type="ECO:0000256" key="10">
    <source>
        <dbReference type="PROSITE-ProRule" id="PRU10141"/>
    </source>
</evidence>
<dbReference type="Gene3D" id="3.30.310.80">
    <property type="entry name" value="Kinase associated domain 1, KA1"/>
    <property type="match status" value="1"/>
</dbReference>
<dbReference type="FunFam" id="1.10.510.10:FF:000407">
    <property type="entry name" value="Non-specific serine/threonine protein kinase"/>
    <property type="match status" value="1"/>
</dbReference>
<dbReference type="InterPro" id="IPR017441">
    <property type="entry name" value="Protein_kinase_ATP_BS"/>
</dbReference>
<name>A0A7S3UY83_9STRA</name>